<organism evidence="1 2">
    <name type="scientific">Anoxybacillus andreesenii</name>
    <dbReference type="NCBI Taxonomy" id="1325932"/>
    <lineage>
        <taxon>Bacteria</taxon>
        <taxon>Bacillati</taxon>
        <taxon>Bacillota</taxon>
        <taxon>Bacilli</taxon>
        <taxon>Bacillales</taxon>
        <taxon>Anoxybacillaceae</taxon>
        <taxon>Anoxybacillus</taxon>
    </lineage>
</organism>
<evidence type="ECO:0000313" key="2">
    <source>
        <dbReference type="Proteomes" id="UP001231362"/>
    </source>
</evidence>
<evidence type="ECO:0000313" key="1">
    <source>
        <dbReference type="EMBL" id="MDQ0153962.1"/>
    </source>
</evidence>
<reference evidence="1 2" key="1">
    <citation type="submission" date="2023-07" db="EMBL/GenBank/DDBJ databases">
        <title>Genomic Encyclopedia of Type Strains, Phase IV (KMG-IV): sequencing the most valuable type-strain genomes for metagenomic binning, comparative biology and taxonomic classification.</title>
        <authorList>
            <person name="Goeker M."/>
        </authorList>
    </citation>
    <scope>NUCLEOTIDE SEQUENCE [LARGE SCALE GENOMIC DNA]</scope>
    <source>
        <strain evidence="1 2">DSM 23948</strain>
    </source>
</reference>
<keyword evidence="2" id="KW-1185">Reference proteome</keyword>
<protein>
    <submittedName>
        <fullName evidence="1">Uncharacterized protein</fullName>
    </submittedName>
</protein>
<dbReference type="RefSeq" id="WP_307148582.1">
    <property type="nucleotide sequence ID" value="NZ_JAUSTU010000001.1"/>
</dbReference>
<comment type="caution">
    <text evidence="1">The sequence shown here is derived from an EMBL/GenBank/DDBJ whole genome shotgun (WGS) entry which is preliminary data.</text>
</comment>
<name>A0ABT9UZ71_9BACL</name>
<accession>A0ABT9UZ71</accession>
<dbReference type="Proteomes" id="UP001231362">
    <property type="component" value="Unassembled WGS sequence"/>
</dbReference>
<dbReference type="EMBL" id="JAUSTU010000001">
    <property type="protein sequence ID" value="MDQ0153962.1"/>
    <property type="molecule type" value="Genomic_DNA"/>
</dbReference>
<proteinExistence type="predicted"/>
<sequence>MENIKVCDYLAHAENRDISVLTLIDDKEYEEGLEKMRFDVKTNPDKTISNDFAELVCIAKKL</sequence>
<gene>
    <name evidence="1" type="ORF">J2S07_000260</name>
</gene>